<gene>
    <name evidence="9" type="ORF">F7R91_20660</name>
</gene>
<comment type="function">
    <text evidence="8">Ferredoxins are iron-sulfur proteins that transfer electrons in a wide variety of metabolic reactions.</text>
</comment>
<evidence type="ECO:0000256" key="2">
    <source>
        <dbReference type="ARBA" id="ARBA00022448"/>
    </source>
</evidence>
<organism evidence="9 10">
    <name type="scientific">Streptomyces luteolifulvus</name>
    <dbReference type="NCBI Taxonomy" id="2615112"/>
    <lineage>
        <taxon>Bacteria</taxon>
        <taxon>Bacillati</taxon>
        <taxon>Actinomycetota</taxon>
        <taxon>Actinomycetes</taxon>
        <taxon>Kitasatosporales</taxon>
        <taxon>Streptomycetaceae</taxon>
        <taxon>Streptomyces</taxon>
    </lineage>
</organism>
<dbReference type="PANTHER" id="PTHR36923">
    <property type="entry name" value="FERREDOXIN"/>
    <property type="match status" value="1"/>
</dbReference>
<dbReference type="GO" id="GO:0005506">
    <property type="term" value="F:iron ion binding"/>
    <property type="evidence" value="ECO:0007669"/>
    <property type="project" value="UniProtKB-UniRule"/>
</dbReference>
<dbReference type="PRINTS" id="PR00352">
    <property type="entry name" value="3FE4SFRDOXIN"/>
</dbReference>
<dbReference type="Gene3D" id="3.30.70.20">
    <property type="match status" value="1"/>
</dbReference>
<comment type="caution">
    <text evidence="9">The sequence shown here is derived from an EMBL/GenBank/DDBJ whole genome shotgun (WGS) entry which is preliminary data.</text>
</comment>
<keyword evidence="10" id="KW-1185">Reference proteome</keyword>
<dbReference type="Pfam" id="PF13459">
    <property type="entry name" value="Fer4_15"/>
    <property type="match status" value="1"/>
</dbReference>
<evidence type="ECO:0000256" key="8">
    <source>
        <dbReference type="RuleBase" id="RU368020"/>
    </source>
</evidence>
<dbReference type="InterPro" id="IPR051269">
    <property type="entry name" value="Fe-S_cluster_ET"/>
</dbReference>
<dbReference type="InterPro" id="IPR001080">
    <property type="entry name" value="3Fe4S_ferredoxin"/>
</dbReference>
<keyword evidence="6 8" id="KW-0411">Iron-sulfur</keyword>
<dbReference type="AlphaFoldDB" id="A0A6H9UZ42"/>
<evidence type="ECO:0000256" key="7">
    <source>
        <dbReference type="ARBA" id="ARBA00023291"/>
    </source>
</evidence>
<dbReference type="Proteomes" id="UP000442707">
    <property type="component" value="Unassembled WGS sequence"/>
</dbReference>
<dbReference type="RefSeq" id="WP_150950549.1">
    <property type="nucleotide sequence ID" value="NZ_VZRB01000013.1"/>
</dbReference>
<evidence type="ECO:0000256" key="6">
    <source>
        <dbReference type="ARBA" id="ARBA00023014"/>
    </source>
</evidence>
<name>A0A6H9UZ42_9ACTN</name>
<evidence type="ECO:0000256" key="3">
    <source>
        <dbReference type="ARBA" id="ARBA00022723"/>
    </source>
</evidence>
<evidence type="ECO:0000256" key="4">
    <source>
        <dbReference type="ARBA" id="ARBA00022982"/>
    </source>
</evidence>
<sequence>MRISVDREACVGSGNCVFFAQGVFDQHPDGRVLLLVGEPDEGLRAATLTAAANCPVQAISVNDA</sequence>
<accession>A0A6H9UZ42</accession>
<evidence type="ECO:0000313" key="10">
    <source>
        <dbReference type="Proteomes" id="UP000442707"/>
    </source>
</evidence>
<keyword evidence="2 8" id="KW-0813">Transport</keyword>
<keyword evidence="4 8" id="KW-0249">Electron transport</keyword>
<dbReference type="SUPFAM" id="SSF54862">
    <property type="entry name" value="4Fe-4S ferredoxins"/>
    <property type="match status" value="1"/>
</dbReference>
<evidence type="ECO:0000256" key="1">
    <source>
        <dbReference type="ARBA" id="ARBA00001927"/>
    </source>
</evidence>
<dbReference type="GO" id="GO:0009055">
    <property type="term" value="F:electron transfer activity"/>
    <property type="evidence" value="ECO:0007669"/>
    <property type="project" value="UniProtKB-UniRule"/>
</dbReference>
<dbReference type="PANTHER" id="PTHR36923:SF3">
    <property type="entry name" value="FERREDOXIN"/>
    <property type="match status" value="1"/>
</dbReference>
<evidence type="ECO:0000313" key="9">
    <source>
        <dbReference type="EMBL" id="KAB1145076.1"/>
    </source>
</evidence>
<dbReference type="GO" id="GO:0051538">
    <property type="term" value="F:3 iron, 4 sulfur cluster binding"/>
    <property type="evidence" value="ECO:0007669"/>
    <property type="project" value="UniProtKB-KW"/>
</dbReference>
<keyword evidence="7" id="KW-0003">3Fe-4S</keyword>
<keyword evidence="3 8" id="KW-0479">Metal-binding</keyword>
<evidence type="ECO:0000256" key="5">
    <source>
        <dbReference type="ARBA" id="ARBA00023004"/>
    </source>
</evidence>
<reference evidence="9 10" key="1">
    <citation type="submission" date="2019-09" db="EMBL/GenBank/DDBJ databases">
        <title>Screening of Novel Bioactive Compounds from Soil-Associated.</title>
        <authorList>
            <person name="Zhao S."/>
        </authorList>
    </citation>
    <scope>NUCLEOTIDE SEQUENCE [LARGE SCALE GENOMIC DNA]</scope>
    <source>
        <strain evidence="9 10">HIT-DPA4</strain>
    </source>
</reference>
<comment type="cofactor">
    <cofactor evidence="1">
        <name>[3Fe-4S] cluster</name>
        <dbReference type="ChEBI" id="CHEBI:21137"/>
    </cofactor>
</comment>
<dbReference type="EMBL" id="VZRB01000013">
    <property type="protein sequence ID" value="KAB1145076.1"/>
    <property type="molecule type" value="Genomic_DNA"/>
</dbReference>
<keyword evidence="5 8" id="KW-0408">Iron</keyword>
<protein>
    <recommendedName>
        <fullName evidence="8">Ferredoxin</fullName>
    </recommendedName>
</protein>
<proteinExistence type="predicted"/>